<dbReference type="InterPro" id="IPR036961">
    <property type="entry name" value="Kinesin_motor_dom_sf"/>
</dbReference>
<dbReference type="FunFam" id="3.40.850.10:FF:000025">
    <property type="entry name" value="kinesin-like protein KIF27 isoform X1"/>
    <property type="match status" value="1"/>
</dbReference>
<evidence type="ECO:0000256" key="8">
    <source>
        <dbReference type="ARBA" id="ARBA00023175"/>
    </source>
</evidence>
<accession>A0A452TDR5</accession>
<keyword evidence="3" id="KW-0963">Cytoplasm</keyword>
<comment type="subcellular location">
    <subcellularLocation>
        <location evidence="1">Cell projection</location>
        <location evidence="1">Cilium</location>
    </subcellularLocation>
    <subcellularLocation>
        <location evidence="2">Cytoplasm</location>
        <location evidence="2">Cytoskeleton</location>
    </subcellularLocation>
</comment>
<dbReference type="GO" id="GO:0008017">
    <property type="term" value="F:microtubule binding"/>
    <property type="evidence" value="ECO:0007669"/>
    <property type="project" value="InterPro"/>
</dbReference>
<dbReference type="OMA" id="YVIMNTF"/>
<evidence type="ECO:0000256" key="3">
    <source>
        <dbReference type="ARBA" id="ARBA00022490"/>
    </source>
</evidence>
<feature type="domain" description="Kinesin motor" evidence="14">
    <location>
        <begin position="5"/>
        <end position="341"/>
    </location>
</feature>
<name>A0A452TDR5_URSMA</name>
<keyword evidence="9" id="KW-0206">Cytoskeleton</keyword>
<feature type="binding site" evidence="11">
    <location>
        <begin position="84"/>
        <end position="91"/>
    </location>
    <ligand>
        <name>ATP</name>
        <dbReference type="ChEBI" id="CHEBI:30616"/>
    </ligand>
</feature>
<dbReference type="CDD" id="cd01372">
    <property type="entry name" value="KISc_KIF4"/>
    <property type="match status" value="1"/>
</dbReference>
<dbReference type="GO" id="GO:0005875">
    <property type="term" value="C:microtubule associated complex"/>
    <property type="evidence" value="ECO:0007669"/>
    <property type="project" value="TreeGrafter"/>
</dbReference>
<evidence type="ECO:0000256" key="12">
    <source>
        <dbReference type="SAM" id="Coils"/>
    </source>
</evidence>
<dbReference type="InterPro" id="IPR027640">
    <property type="entry name" value="Kinesin-like_fam"/>
</dbReference>
<dbReference type="InterPro" id="IPR027417">
    <property type="entry name" value="P-loop_NTPase"/>
</dbReference>
<keyword evidence="10" id="KW-0966">Cell projection</keyword>
<dbReference type="GeneTree" id="ENSGT00940000157487"/>
<organism evidence="15">
    <name type="scientific">Ursus maritimus</name>
    <name type="common">Polar bear</name>
    <name type="synonym">Thalarctos maritimus</name>
    <dbReference type="NCBI Taxonomy" id="29073"/>
    <lineage>
        <taxon>Eukaryota</taxon>
        <taxon>Metazoa</taxon>
        <taxon>Chordata</taxon>
        <taxon>Craniata</taxon>
        <taxon>Vertebrata</taxon>
        <taxon>Euteleostomi</taxon>
        <taxon>Mammalia</taxon>
        <taxon>Eutheria</taxon>
        <taxon>Laurasiatheria</taxon>
        <taxon>Carnivora</taxon>
        <taxon>Caniformia</taxon>
        <taxon>Ursidae</taxon>
        <taxon>Ursus</taxon>
    </lineage>
</organism>
<keyword evidence="6 12" id="KW-0175">Coiled coil</keyword>
<dbReference type="PANTHER" id="PTHR47969">
    <property type="entry name" value="CHROMOSOME-ASSOCIATED KINESIN KIF4A-RELATED"/>
    <property type="match status" value="1"/>
</dbReference>
<dbReference type="Ensembl" id="ENSUMAT00000007348.1">
    <property type="protein sequence ID" value="ENSUMAP00000006097.1"/>
    <property type="gene ID" value="ENSUMAG00000004800.1"/>
</dbReference>
<evidence type="ECO:0000256" key="6">
    <source>
        <dbReference type="ARBA" id="ARBA00023054"/>
    </source>
</evidence>
<protein>
    <submittedName>
        <fullName evidence="15">Kinesin family member 27</fullName>
    </submittedName>
</protein>
<evidence type="ECO:0000259" key="14">
    <source>
        <dbReference type="PROSITE" id="PS50067"/>
    </source>
</evidence>
<keyword evidence="4 11" id="KW-0547">Nucleotide-binding</keyword>
<dbReference type="SUPFAM" id="SSF52540">
    <property type="entry name" value="P-loop containing nucleoside triphosphate hydrolases"/>
    <property type="match status" value="1"/>
</dbReference>
<keyword evidence="7" id="KW-0969">Cilium</keyword>
<dbReference type="Pfam" id="PF00225">
    <property type="entry name" value="Kinesin"/>
    <property type="match status" value="1"/>
</dbReference>
<dbReference type="InterPro" id="IPR001752">
    <property type="entry name" value="Kinesin_motor_dom"/>
</dbReference>
<dbReference type="Pfam" id="PF25764">
    <property type="entry name" value="KIF21A_4th"/>
    <property type="match status" value="1"/>
</dbReference>
<dbReference type="PANTHER" id="PTHR47969:SF30">
    <property type="entry name" value="KINESIN FAMILY MEMBER 27"/>
    <property type="match status" value="1"/>
</dbReference>
<keyword evidence="8 11" id="KW-0505">Motor protein</keyword>
<evidence type="ECO:0000256" key="7">
    <source>
        <dbReference type="ARBA" id="ARBA00023069"/>
    </source>
</evidence>
<evidence type="ECO:0000256" key="4">
    <source>
        <dbReference type="ARBA" id="ARBA00022741"/>
    </source>
</evidence>
<keyword evidence="5 11" id="KW-0067">ATP-binding</keyword>
<evidence type="ECO:0000256" key="1">
    <source>
        <dbReference type="ARBA" id="ARBA00004138"/>
    </source>
</evidence>
<dbReference type="GO" id="GO:0051231">
    <property type="term" value="P:spindle elongation"/>
    <property type="evidence" value="ECO:0007669"/>
    <property type="project" value="TreeGrafter"/>
</dbReference>
<dbReference type="PROSITE" id="PS50067">
    <property type="entry name" value="KINESIN_MOTOR_2"/>
    <property type="match status" value="1"/>
</dbReference>
<dbReference type="GO" id="GO:0003777">
    <property type="term" value="F:microtubule motor activity"/>
    <property type="evidence" value="ECO:0007669"/>
    <property type="project" value="InterPro"/>
</dbReference>
<dbReference type="GO" id="GO:0005929">
    <property type="term" value="C:cilium"/>
    <property type="evidence" value="ECO:0007669"/>
    <property type="project" value="UniProtKB-SubCell"/>
</dbReference>
<reference evidence="15" key="1">
    <citation type="submission" date="2019-03" db="UniProtKB">
        <authorList>
            <consortium name="Ensembl"/>
        </authorList>
    </citation>
    <scope>IDENTIFICATION</scope>
</reference>
<dbReference type="PROSITE" id="PS00411">
    <property type="entry name" value="KINESIN_MOTOR_1"/>
    <property type="match status" value="1"/>
</dbReference>
<dbReference type="SMART" id="SM00129">
    <property type="entry name" value="KISc"/>
    <property type="match status" value="1"/>
</dbReference>
<feature type="coiled-coil region" evidence="12">
    <location>
        <begin position="1120"/>
        <end position="1154"/>
    </location>
</feature>
<dbReference type="GO" id="GO:0007018">
    <property type="term" value="P:microtubule-based movement"/>
    <property type="evidence" value="ECO:0007669"/>
    <property type="project" value="InterPro"/>
</dbReference>
<dbReference type="GO" id="GO:0007052">
    <property type="term" value="P:mitotic spindle organization"/>
    <property type="evidence" value="ECO:0007669"/>
    <property type="project" value="TreeGrafter"/>
</dbReference>
<evidence type="ECO:0000256" key="2">
    <source>
        <dbReference type="ARBA" id="ARBA00004245"/>
    </source>
</evidence>
<feature type="region of interest" description="Disordered" evidence="13">
    <location>
        <begin position="1196"/>
        <end position="1231"/>
    </location>
</feature>
<dbReference type="PRINTS" id="PR00380">
    <property type="entry name" value="KINESINHEAVY"/>
</dbReference>
<evidence type="ECO:0000256" key="9">
    <source>
        <dbReference type="ARBA" id="ARBA00023212"/>
    </source>
</evidence>
<evidence type="ECO:0000256" key="10">
    <source>
        <dbReference type="ARBA" id="ARBA00023273"/>
    </source>
</evidence>
<comment type="similarity">
    <text evidence="11">Belongs to the TRAFAC class myosin-kinesin ATPase superfamily. Kinesin family.</text>
</comment>
<dbReference type="GO" id="GO:0005524">
    <property type="term" value="F:ATP binding"/>
    <property type="evidence" value="ECO:0007669"/>
    <property type="project" value="UniProtKB-UniRule"/>
</dbReference>
<feature type="compositionally biased region" description="Basic and acidic residues" evidence="13">
    <location>
        <begin position="1196"/>
        <end position="1211"/>
    </location>
</feature>
<evidence type="ECO:0000256" key="13">
    <source>
        <dbReference type="SAM" id="MobiDB-lite"/>
    </source>
</evidence>
<evidence type="ECO:0000256" key="5">
    <source>
        <dbReference type="ARBA" id="ARBA00022840"/>
    </source>
</evidence>
<proteinExistence type="inferred from homology"/>
<gene>
    <name evidence="15" type="primary">KIF27</name>
</gene>
<dbReference type="Gene3D" id="3.40.850.10">
    <property type="entry name" value="Kinesin motor domain"/>
    <property type="match status" value="1"/>
</dbReference>
<sequence length="1332" mass="153039">MEEIPVKVAVRIRPLLCKEVLHNHQACVRVIPNTQQIIIGRDRVFTFDFVFGKNSTQDEVYNTCIKPLVLSLIEGYNATVFAYGQTGSGKTYTIGGGHVASVVEGQKGIIPRAIQEIFQNICENPNIDFNIKVSYIEVYKEDLRDLLELETSMKDLHIREDEKGNTVIVGAKECQVESADEVMSLLEMGNAARHTGTTQMNEHSSRSHAIFTISICQVEKNTEAAEDGSWYSRRQIVSKFHFVDLAGSERVTKTGNTGERFKESIQINSGLLALGNVISALGDPRRKSSHIPYRDAKITRLLKDSLGGSAKTVMITCVSPSSSDFDESLNSLKYANRARNIRNKPTLNFSPESDRMDEMEFEIKLLREALQSQQASISQTSQIHQEETPDKNRIHSLEEQVAQLQGECLSYQNCIEEAFTFLVDLKDAVRLNQKQQHKLQEWLNMTQEVRKAVFTSFRGSHGLGHLEAGPQHVTVLQLKRELKKCQCALAADEVVFNQRELEVKELKNQVQMMVQENQGHVVSLKEAQKVNRLQVYTSPSVYSLDRVVAGFRTRSQMLLGHLEEQDEVLHCQFSDNSDDEESEGQEKSEIRCRSHSWIQKPGSVCSLVELNDIQDQTQKSSLGNEDLKIECLQESQDLNLQKLRNSELILTEAKQKMRELTINIKMKEDLIKELIKTGNEAKSVSKQYSLRVTKLEHEAERAKVELTETEKQLQELENKDLADVALKIKLQKEFRRKMDAAKLRVQVLQKKQQNSKKLASLSIQNEKRASELEQNVDHMKYQKVQLQKRLREENEKRKQLDAEIKRDQQKIKELKLKTEQEEALKLRAEDLDALNMKKRKGSFGRTEQLQKLDEQKKWLDEEVEKVLNQRQELEELEEDLKKREAIVCKKEALLQEKSHLENKKLRSSQILHTDSVKISTRLDLLDQELSEKNVELQRSTAEEKIKISEQVHALQKEKDQLQRRKNSVDEKLKNGSVLSPEEEHVLFQLEEGIEALEAAIEYKNESIQSRQNSLRASLQNLSCSEANVLEKLICLSPVEIRAILFRYFNKVVNLRETERKLQLQNEEMKMKVLERDNMVRELESALEHLKLQCDRRLTLQQKEHEQKMQLLLHHFQEQDGEGLMEMLKTYEDKIQQLEKDLYFYKKTSRDLKKKLKELIGEAVRRQLVPSEHHDAGDRVLNPEEADMVPEELKWASRTESMKLSGRERELDNSTSSLRTQPNPQKLWEDGPELPSICSSLAPTSGHLLNHEDKIELDENHFTKSHNRPLLQIQPVGNVGQLHGVTSVKLCRKELRQISALELSLRRSSLGVGVGSMTADSIEVARKPSDLKT</sequence>
<feature type="compositionally biased region" description="Polar residues" evidence="13">
    <location>
        <begin position="1212"/>
        <end position="1223"/>
    </location>
</feature>
<evidence type="ECO:0000256" key="11">
    <source>
        <dbReference type="PROSITE-ProRule" id="PRU00283"/>
    </source>
</evidence>
<feature type="coiled-coil region" evidence="12">
    <location>
        <begin position="643"/>
        <end position="974"/>
    </location>
</feature>
<evidence type="ECO:0000313" key="15">
    <source>
        <dbReference type="Ensembl" id="ENSUMAP00000006097"/>
    </source>
</evidence>
<dbReference type="InterPro" id="IPR019821">
    <property type="entry name" value="Kinesin_motor_CS"/>
</dbReference>